<protein>
    <submittedName>
        <fullName evidence="2">CPBP family intramembrane metalloprotease</fullName>
        <ecNumber evidence="2">3.4.-.-</ecNumber>
    </submittedName>
</protein>
<dbReference type="GO" id="GO:0004175">
    <property type="term" value="F:endopeptidase activity"/>
    <property type="evidence" value="ECO:0007669"/>
    <property type="project" value="UniProtKB-ARBA"/>
</dbReference>
<evidence type="ECO:0000259" key="1">
    <source>
        <dbReference type="Pfam" id="PF02517"/>
    </source>
</evidence>
<dbReference type="InterPro" id="IPR003675">
    <property type="entry name" value="Rce1/LyrA-like_dom"/>
</dbReference>
<dbReference type="GO" id="GO:0080120">
    <property type="term" value="P:CAAX-box protein maturation"/>
    <property type="evidence" value="ECO:0007669"/>
    <property type="project" value="UniProtKB-ARBA"/>
</dbReference>
<comment type="caution">
    <text evidence="2">The sequence shown here is derived from an EMBL/GenBank/DDBJ whole genome shotgun (WGS) entry which is preliminary data.</text>
</comment>
<name>A0AA90NFA6_9ACTN</name>
<dbReference type="EMBL" id="JAUTIX010000002">
    <property type="protein sequence ID" value="MDP0397316.1"/>
    <property type="molecule type" value="Genomic_DNA"/>
</dbReference>
<keyword evidence="2" id="KW-0645">Protease</keyword>
<keyword evidence="2" id="KW-0482">Metalloprotease</keyword>
<dbReference type="GO" id="GO:0008237">
    <property type="term" value="F:metallopeptidase activity"/>
    <property type="evidence" value="ECO:0007669"/>
    <property type="project" value="UniProtKB-KW"/>
</dbReference>
<proteinExistence type="predicted"/>
<dbReference type="Pfam" id="PF02517">
    <property type="entry name" value="Rce1-like"/>
    <property type="match status" value="1"/>
</dbReference>
<feature type="domain" description="CAAX prenyl protease 2/Lysostaphin resistance protein A-like" evidence="1">
    <location>
        <begin position="92"/>
        <end position="187"/>
    </location>
</feature>
<dbReference type="EC" id="3.4.-.-" evidence="2"/>
<dbReference type="RefSeq" id="WP_220658777.1">
    <property type="nucleotide sequence ID" value="NZ_BAAAII010000005.1"/>
</dbReference>
<dbReference type="Proteomes" id="UP001178281">
    <property type="component" value="Unassembled WGS sequence"/>
</dbReference>
<gene>
    <name evidence="2" type="ORF">Q7X28_05200</name>
</gene>
<accession>A0AA90NFA6</accession>
<reference evidence="2" key="1">
    <citation type="submission" date="2023-08" db="EMBL/GenBank/DDBJ databases">
        <title>The draft genome of Tsukamurella strandjordii strain 050030.</title>
        <authorList>
            <person name="Zhao F."/>
            <person name="Feng Y."/>
            <person name="Zong Z."/>
        </authorList>
    </citation>
    <scope>NUCLEOTIDE SEQUENCE</scope>
    <source>
        <strain evidence="2">050030</strain>
    </source>
</reference>
<evidence type="ECO:0000313" key="2">
    <source>
        <dbReference type="EMBL" id="MDP0397316.1"/>
    </source>
</evidence>
<evidence type="ECO:0000313" key="3">
    <source>
        <dbReference type="Proteomes" id="UP001178281"/>
    </source>
</evidence>
<sequence>MSRPDRGALGGAALASGAAVAWSNAALPRLTHEFGLGRAGRSAATAAFCAADALLARARVPAPLGVGAGAALAVAGLIGARSVDREDPPPLPRWVLLDIPLGTVLPEEVLFRGSLTPRWEAALGRPAGSVAGALTFGLWHVGAAQAAGDPVLPTIAVTSFAGAAFDALVRRTRRLWPAMAAHWALNGAGAVLSSG</sequence>
<organism evidence="2 3">
    <name type="scientific">Tsukamurella strandjordii</name>
    <dbReference type="NCBI Taxonomy" id="147577"/>
    <lineage>
        <taxon>Bacteria</taxon>
        <taxon>Bacillati</taxon>
        <taxon>Actinomycetota</taxon>
        <taxon>Actinomycetes</taxon>
        <taxon>Mycobacteriales</taxon>
        <taxon>Tsukamurellaceae</taxon>
        <taxon>Tsukamurella</taxon>
    </lineage>
</organism>
<keyword evidence="3" id="KW-1185">Reference proteome</keyword>
<dbReference type="AlphaFoldDB" id="A0AA90NFA6"/>
<keyword evidence="2" id="KW-0378">Hydrolase</keyword>